<comment type="caution">
    <text evidence="1">The sequence shown here is derived from an EMBL/GenBank/DDBJ whole genome shotgun (WGS) entry which is preliminary data.</text>
</comment>
<keyword evidence="2" id="KW-1185">Reference proteome</keyword>
<evidence type="ECO:0000313" key="2">
    <source>
        <dbReference type="Proteomes" id="UP000239576"/>
    </source>
</evidence>
<gene>
    <name evidence="1" type="ORF">C7B82_22805</name>
</gene>
<name>A0A2T1DYT9_9CYAN</name>
<sequence length="70" mass="7625">MCLYPPALLSGLLLVLLVAELRDAKAIAHQTLRSDHQSTAVAQLADATVQTFHRGSGRHQLFWEATLSQG</sequence>
<organism evidence="1 2">
    <name type="scientific">Stenomitos frigidus ULC18</name>
    <dbReference type="NCBI Taxonomy" id="2107698"/>
    <lineage>
        <taxon>Bacteria</taxon>
        <taxon>Bacillati</taxon>
        <taxon>Cyanobacteriota</taxon>
        <taxon>Cyanophyceae</taxon>
        <taxon>Leptolyngbyales</taxon>
        <taxon>Leptolyngbyaceae</taxon>
        <taxon>Stenomitos</taxon>
    </lineage>
</organism>
<evidence type="ECO:0000313" key="1">
    <source>
        <dbReference type="EMBL" id="PSB25650.1"/>
    </source>
</evidence>
<protein>
    <submittedName>
        <fullName evidence="1">Uncharacterized protein</fullName>
    </submittedName>
</protein>
<reference evidence="1 2" key="2">
    <citation type="submission" date="2018-03" db="EMBL/GenBank/DDBJ databases">
        <title>The ancient ancestry and fast evolution of plastids.</title>
        <authorList>
            <person name="Moore K.R."/>
            <person name="Magnabosco C."/>
            <person name="Momper L."/>
            <person name="Gold D.A."/>
            <person name="Bosak T."/>
            <person name="Fournier G.P."/>
        </authorList>
    </citation>
    <scope>NUCLEOTIDE SEQUENCE [LARGE SCALE GENOMIC DNA]</scope>
    <source>
        <strain evidence="1 2">ULC18</strain>
    </source>
</reference>
<proteinExistence type="predicted"/>
<reference evidence="2" key="1">
    <citation type="submission" date="2018-02" db="EMBL/GenBank/DDBJ databases">
        <authorList>
            <person name="Moore K."/>
            <person name="Momper L."/>
        </authorList>
    </citation>
    <scope>NUCLEOTIDE SEQUENCE [LARGE SCALE GENOMIC DNA]</scope>
    <source>
        <strain evidence="2">ULC18</strain>
    </source>
</reference>
<dbReference type="RefSeq" id="WP_106258868.1">
    <property type="nucleotide sequence ID" value="NZ_CAWNSW010000161.1"/>
</dbReference>
<accession>A0A2T1DYT9</accession>
<dbReference type="Proteomes" id="UP000239576">
    <property type="component" value="Unassembled WGS sequence"/>
</dbReference>
<dbReference type="EMBL" id="PVWK01000123">
    <property type="protein sequence ID" value="PSB25650.1"/>
    <property type="molecule type" value="Genomic_DNA"/>
</dbReference>
<dbReference type="AlphaFoldDB" id="A0A2T1DYT9"/>